<dbReference type="FunFam" id="3.40.50.360:FF:000001">
    <property type="entry name" value="NAD(P)H dehydrogenase (Quinone) FQR1-like"/>
    <property type="match status" value="1"/>
</dbReference>
<comment type="similarity">
    <text evidence="1">Belongs to the WrbA family.</text>
</comment>
<organism evidence="4 5">
    <name type="scientific">Pyrrhoderma noxium</name>
    <dbReference type="NCBI Taxonomy" id="2282107"/>
    <lineage>
        <taxon>Eukaryota</taxon>
        <taxon>Fungi</taxon>
        <taxon>Dikarya</taxon>
        <taxon>Basidiomycota</taxon>
        <taxon>Agaricomycotina</taxon>
        <taxon>Agaricomycetes</taxon>
        <taxon>Hymenochaetales</taxon>
        <taxon>Hymenochaetaceae</taxon>
        <taxon>Pyrrhoderma</taxon>
    </lineage>
</organism>
<accession>A0A286UCE5</accession>
<dbReference type="InParanoid" id="A0A286UCE5"/>
<sequence length="251" mass="27036">MCSCFSSKKQKANFIDEEPSKITVSAPTTSQPEPTSQTPSTTESSEKKMAPPKVAIIIYSMYGHIASMAESVKAGVESAGGSAEIYQIPETLSDDILKLLHAPPKLNYPVISPNDLTKFDAFLFGIPTRYGNFPGQWKAFWDATGGLWFQAALHGKYAGIFVSTGTPGGGQEVTISNAISTLVHHGIIYVPLGYKNARAQLTNLDIVHGGSPWGAGMYANSDGSRQANELELELAKIHGKSFYETIARVSF</sequence>
<evidence type="ECO:0000256" key="1">
    <source>
        <dbReference type="ARBA" id="ARBA00006961"/>
    </source>
</evidence>
<gene>
    <name evidence="4" type="ORF">PNOK_0731400</name>
</gene>
<dbReference type="AlphaFoldDB" id="A0A286UCE5"/>
<dbReference type="InterPro" id="IPR008254">
    <property type="entry name" value="Flavodoxin/NO_synth"/>
</dbReference>
<keyword evidence="5" id="KW-1185">Reference proteome</keyword>
<proteinExistence type="inferred from homology"/>
<dbReference type="STRING" id="2282107.A0A286UCE5"/>
<dbReference type="InterPro" id="IPR005025">
    <property type="entry name" value="FMN_Rdtase-like_dom"/>
</dbReference>
<dbReference type="PANTHER" id="PTHR30546:SF23">
    <property type="entry name" value="FLAVOPROTEIN-LIKE PROTEIN YCP4-RELATED"/>
    <property type="match status" value="1"/>
</dbReference>
<feature type="compositionally biased region" description="Low complexity" evidence="2">
    <location>
        <begin position="27"/>
        <end position="43"/>
    </location>
</feature>
<reference evidence="4 5" key="1">
    <citation type="journal article" date="2017" name="Mol. Ecol.">
        <title>Comparative and population genomic landscape of Phellinus noxius: A hypervariable fungus causing root rot in trees.</title>
        <authorList>
            <person name="Chung C.L."/>
            <person name="Lee T.J."/>
            <person name="Akiba M."/>
            <person name="Lee H.H."/>
            <person name="Kuo T.H."/>
            <person name="Liu D."/>
            <person name="Ke H.M."/>
            <person name="Yokoi T."/>
            <person name="Roa M.B."/>
            <person name="Lu M.J."/>
            <person name="Chang Y.Y."/>
            <person name="Ann P.J."/>
            <person name="Tsai J.N."/>
            <person name="Chen C.Y."/>
            <person name="Tzean S.S."/>
            <person name="Ota Y."/>
            <person name="Hattori T."/>
            <person name="Sahashi N."/>
            <person name="Liou R.F."/>
            <person name="Kikuchi T."/>
            <person name="Tsai I.J."/>
        </authorList>
    </citation>
    <scope>NUCLEOTIDE SEQUENCE [LARGE SCALE GENOMIC DNA]</scope>
    <source>
        <strain evidence="4 5">FFPRI411160</strain>
    </source>
</reference>
<evidence type="ECO:0000259" key="3">
    <source>
        <dbReference type="PROSITE" id="PS50902"/>
    </source>
</evidence>
<dbReference type="OrthoDB" id="504689at2759"/>
<dbReference type="NCBIfam" id="TIGR01755">
    <property type="entry name" value="flav_wrbA"/>
    <property type="match status" value="1"/>
</dbReference>
<evidence type="ECO:0000313" key="4">
    <source>
        <dbReference type="EMBL" id="PAV17250.1"/>
    </source>
</evidence>
<dbReference type="SUPFAM" id="SSF52218">
    <property type="entry name" value="Flavoproteins"/>
    <property type="match status" value="1"/>
</dbReference>
<dbReference type="NCBIfam" id="NF002999">
    <property type="entry name" value="PRK03767.1"/>
    <property type="match status" value="1"/>
</dbReference>
<dbReference type="GO" id="GO:0016020">
    <property type="term" value="C:membrane"/>
    <property type="evidence" value="ECO:0007669"/>
    <property type="project" value="TreeGrafter"/>
</dbReference>
<dbReference type="PROSITE" id="PS50902">
    <property type="entry name" value="FLAVODOXIN_LIKE"/>
    <property type="match status" value="1"/>
</dbReference>
<name>A0A286UCE5_9AGAM</name>
<dbReference type="InterPro" id="IPR029039">
    <property type="entry name" value="Flavoprotein-like_sf"/>
</dbReference>
<dbReference type="GO" id="GO:0010181">
    <property type="term" value="F:FMN binding"/>
    <property type="evidence" value="ECO:0007669"/>
    <property type="project" value="InterPro"/>
</dbReference>
<dbReference type="PANTHER" id="PTHR30546">
    <property type="entry name" value="FLAVODOXIN-RELATED PROTEIN WRBA-RELATED"/>
    <property type="match status" value="1"/>
</dbReference>
<evidence type="ECO:0000313" key="5">
    <source>
        <dbReference type="Proteomes" id="UP000217199"/>
    </source>
</evidence>
<dbReference type="Gene3D" id="3.40.50.360">
    <property type="match status" value="1"/>
</dbReference>
<protein>
    <submittedName>
        <fullName evidence="4">NADH-quinone oxidoreductase</fullName>
    </submittedName>
</protein>
<dbReference type="GO" id="GO:0003955">
    <property type="term" value="F:NAD(P)H dehydrogenase (quinone) activity"/>
    <property type="evidence" value="ECO:0007669"/>
    <property type="project" value="InterPro"/>
</dbReference>
<dbReference type="FunCoup" id="A0A286UCE5">
    <property type="interactions" value="111"/>
</dbReference>
<feature type="region of interest" description="Disordered" evidence="2">
    <location>
        <begin position="1"/>
        <end position="48"/>
    </location>
</feature>
<comment type="caution">
    <text evidence="4">The sequence shown here is derived from an EMBL/GenBank/DDBJ whole genome shotgun (WGS) entry which is preliminary data.</text>
</comment>
<dbReference type="InterPro" id="IPR010089">
    <property type="entry name" value="Flavoprotein_WrbA-like"/>
</dbReference>
<dbReference type="Pfam" id="PF03358">
    <property type="entry name" value="FMN_red"/>
    <property type="match status" value="1"/>
</dbReference>
<evidence type="ECO:0000256" key="2">
    <source>
        <dbReference type="SAM" id="MobiDB-lite"/>
    </source>
</evidence>
<feature type="domain" description="Flavodoxin-like" evidence="3">
    <location>
        <begin position="54"/>
        <end position="242"/>
    </location>
</feature>
<dbReference type="Proteomes" id="UP000217199">
    <property type="component" value="Unassembled WGS sequence"/>
</dbReference>
<dbReference type="EMBL" id="NBII01000007">
    <property type="protein sequence ID" value="PAV17250.1"/>
    <property type="molecule type" value="Genomic_DNA"/>
</dbReference>